<comment type="cofactor">
    <cofactor evidence="1">
        <name>Mg(2+)</name>
        <dbReference type="ChEBI" id="CHEBI:18420"/>
    </cofactor>
</comment>
<dbReference type="PROSITE" id="PS50967">
    <property type="entry name" value="HRDC"/>
    <property type="match status" value="1"/>
</dbReference>
<comment type="catalytic activity">
    <reaction evidence="15">
        <text>Couples ATP hydrolysis with the unwinding of duplex DNA by translocating in the 3'-5' direction.</text>
        <dbReference type="EC" id="5.6.2.4"/>
    </reaction>
</comment>
<dbReference type="InterPro" id="IPR029491">
    <property type="entry name" value="Helicase_HTH"/>
</dbReference>
<feature type="domain" description="HRDC" evidence="17">
    <location>
        <begin position="526"/>
        <end position="606"/>
    </location>
</feature>
<evidence type="ECO:0000256" key="10">
    <source>
        <dbReference type="ARBA" id="ARBA00022840"/>
    </source>
</evidence>
<evidence type="ECO:0000313" key="20">
    <source>
        <dbReference type="EMBL" id="MBC3805677.1"/>
    </source>
</evidence>
<dbReference type="Pfam" id="PF16124">
    <property type="entry name" value="RecQ_Zn_bind"/>
    <property type="match status" value="1"/>
</dbReference>
<comment type="similarity">
    <text evidence="3">Belongs to the helicase family. RecQ subfamily.</text>
</comment>
<dbReference type="Pfam" id="PF14493">
    <property type="entry name" value="HTH_40"/>
    <property type="match status" value="1"/>
</dbReference>
<dbReference type="GO" id="GO:0016787">
    <property type="term" value="F:hydrolase activity"/>
    <property type="evidence" value="ECO:0007669"/>
    <property type="project" value="UniProtKB-KW"/>
</dbReference>
<dbReference type="InterPro" id="IPR032284">
    <property type="entry name" value="RecQ_Zn-bd"/>
</dbReference>
<evidence type="ECO:0000256" key="9">
    <source>
        <dbReference type="ARBA" id="ARBA00022833"/>
    </source>
</evidence>
<name>A0ABR6WYK4_9FIRM</name>
<dbReference type="CDD" id="cd18794">
    <property type="entry name" value="SF2_C_RecQ"/>
    <property type="match status" value="1"/>
</dbReference>
<dbReference type="GO" id="GO:0003678">
    <property type="term" value="F:DNA helicase activity"/>
    <property type="evidence" value="ECO:0007669"/>
    <property type="project" value="UniProtKB-EC"/>
</dbReference>
<comment type="cofactor">
    <cofactor evidence="2">
        <name>Zn(2+)</name>
        <dbReference type="ChEBI" id="CHEBI:29105"/>
    </cofactor>
</comment>
<evidence type="ECO:0000256" key="15">
    <source>
        <dbReference type="ARBA" id="ARBA00034617"/>
    </source>
</evidence>
<dbReference type="Pfam" id="PF00570">
    <property type="entry name" value="HRDC"/>
    <property type="match status" value="1"/>
</dbReference>
<keyword evidence="10" id="KW-0067">ATP-binding</keyword>
<dbReference type="CDD" id="cd17920">
    <property type="entry name" value="DEXHc_RecQ"/>
    <property type="match status" value="1"/>
</dbReference>
<dbReference type="Gene3D" id="1.10.10.10">
    <property type="entry name" value="Winged helix-like DNA-binding domain superfamily/Winged helix DNA-binding domain"/>
    <property type="match status" value="1"/>
</dbReference>
<keyword evidence="4" id="KW-0479">Metal-binding</keyword>
<keyword evidence="9" id="KW-0862">Zinc</keyword>
<evidence type="ECO:0000256" key="11">
    <source>
        <dbReference type="ARBA" id="ARBA00023125"/>
    </source>
</evidence>
<evidence type="ECO:0000256" key="4">
    <source>
        <dbReference type="ARBA" id="ARBA00022723"/>
    </source>
</evidence>
<evidence type="ECO:0000259" key="17">
    <source>
        <dbReference type="PROSITE" id="PS50967"/>
    </source>
</evidence>
<dbReference type="Pfam" id="PF00271">
    <property type="entry name" value="Helicase_C"/>
    <property type="match status" value="1"/>
</dbReference>
<protein>
    <recommendedName>
        <fullName evidence="16">DNA helicase RecQ</fullName>
        <ecNumber evidence="16">5.6.2.4</ecNumber>
    </recommendedName>
</protein>
<evidence type="ECO:0000313" key="21">
    <source>
        <dbReference type="Proteomes" id="UP000603234"/>
    </source>
</evidence>
<dbReference type="SMART" id="SM00341">
    <property type="entry name" value="HRDC"/>
    <property type="match status" value="1"/>
</dbReference>
<dbReference type="InterPro" id="IPR004589">
    <property type="entry name" value="DNA_helicase_ATP-dep_RecQ"/>
</dbReference>
<evidence type="ECO:0000256" key="16">
    <source>
        <dbReference type="NCBIfam" id="TIGR01389"/>
    </source>
</evidence>
<dbReference type="PROSITE" id="PS51192">
    <property type="entry name" value="HELICASE_ATP_BIND_1"/>
    <property type="match status" value="1"/>
</dbReference>
<evidence type="ECO:0000256" key="1">
    <source>
        <dbReference type="ARBA" id="ARBA00001946"/>
    </source>
</evidence>
<dbReference type="InterPro" id="IPR036388">
    <property type="entry name" value="WH-like_DNA-bd_sf"/>
</dbReference>
<dbReference type="Pfam" id="PF09382">
    <property type="entry name" value="RQC"/>
    <property type="match status" value="1"/>
</dbReference>
<evidence type="ECO:0000256" key="6">
    <source>
        <dbReference type="ARBA" id="ARBA00022763"/>
    </source>
</evidence>
<reference evidence="20 21" key="1">
    <citation type="journal article" date="2020" name="mSystems">
        <title>Defining Genomic and Predicted Metabolic Features of the Acetobacterium Genus.</title>
        <authorList>
            <person name="Ross D.E."/>
            <person name="Marshall C.W."/>
            <person name="Gulliver D."/>
            <person name="May H.D."/>
            <person name="Norman R.S."/>
        </authorList>
    </citation>
    <scope>NUCLEOTIDE SEQUENCE [LARGE SCALE GENOMIC DNA]</scope>
    <source>
        <strain evidence="20 21">DSM 8238</strain>
    </source>
</reference>
<dbReference type="InterPro" id="IPR014001">
    <property type="entry name" value="Helicase_ATP-bd"/>
</dbReference>
<dbReference type="NCBIfam" id="TIGR00614">
    <property type="entry name" value="recQ_fam"/>
    <property type="match status" value="1"/>
</dbReference>
<dbReference type="InterPro" id="IPR006293">
    <property type="entry name" value="DNA_helicase_ATP-dep_RecQ_bac"/>
</dbReference>
<organism evidence="20 21">
    <name type="scientific">Acetobacterium fimetarium</name>
    <dbReference type="NCBI Taxonomy" id="52691"/>
    <lineage>
        <taxon>Bacteria</taxon>
        <taxon>Bacillati</taxon>
        <taxon>Bacillota</taxon>
        <taxon>Clostridia</taxon>
        <taxon>Eubacteriales</taxon>
        <taxon>Eubacteriaceae</taxon>
        <taxon>Acetobacterium</taxon>
    </lineage>
</organism>
<dbReference type="SMART" id="SM00490">
    <property type="entry name" value="HELICc"/>
    <property type="match status" value="1"/>
</dbReference>
<keyword evidence="14" id="KW-0413">Isomerase</keyword>
<proteinExistence type="inferred from homology"/>
<dbReference type="SUPFAM" id="SSF47819">
    <property type="entry name" value="HRDC-like"/>
    <property type="match status" value="1"/>
</dbReference>
<evidence type="ECO:0000259" key="18">
    <source>
        <dbReference type="PROSITE" id="PS51192"/>
    </source>
</evidence>
<dbReference type="EC" id="5.6.2.4" evidence="16"/>
<dbReference type="PROSITE" id="PS51194">
    <property type="entry name" value="HELICASE_CTER"/>
    <property type="match status" value="1"/>
</dbReference>
<feature type="domain" description="Helicase ATP-binding" evidence="18">
    <location>
        <begin position="24"/>
        <end position="193"/>
    </location>
</feature>
<keyword evidence="13" id="KW-0234">DNA repair</keyword>
<evidence type="ECO:0000259" key="19">
    <source>
        <dbReference type="PROSITE" id="PS51194"/>
    </source>
</evidence>
<evidence type="ECO:0000256" key="3">
    <source>
        <dbReference type="ARBA" id="ARBA00005446"/>
    </source>
</evidence>
<evidence type="ECO:0000256" key="5">
    <source>
        <dbReference type="ARBA" id="ARBA00022741"/>
    </source>
</evidence>
<dbReference type="SUPFAM" id="SSF46785">
    <property type="entry name" value="Winged helix' DNA-binding domain"/>
    <property type="match status" value="1"/>
</dbReference>
<dbReference type="NCBIfam" id="TIGR01389">
    <property type="entry name" value="recQ"/>
    <property type="match status" value="1"/>
</dbReference>
<keyword evidence="11" id="KW-0238">DNA-binding</keyword>
<dbReference type="InterPro" id="IPR001650">
    <property type="entry name" value="Helicase_C-like"/>
</dbReference>
<evidence type="ECO:0000256" key="8">
    <source>
        <dbReference type="ARBA" id="ARBA00022806"/>
    </source>
</evidence>
<evidence type="ECO:0000256" key="12">
    <source>
        <dbReference type="ARBA" id="ARBA00023172"/>
    </source>
</evidence>
<sequence>MTLEKKLSQYFGYDEFKEGQEKIIEAVLNGKDVLGIMPTGGGKSLCYQLPAIQMEGLTLVISPLISLMKDQVDSLSEMGIASTYLNSSLDDATYEHRLEKIRNNQYKLLYIAPERLNSYSFLEMAKQLNISMIAVDEAHCISQWGHDFRLHYKEIPAFIESLSSRPVVAAYTATATVRVTQEIKHLLKLKNPVESIIGFDRPNLFYQVVKTGDKFKYVTDSIKANNQDKSGIIYCATRKTVEGLTQKLTAQGFLAAAYHGGMSSELRQKNQNDFIHDRIRIMVATNAFGMGINKPDVRFIIHYNMPQNMEAYYQEAGRGGRDGDISHCTILYSPADIVKQKRLIQLNQTSAEREKLLFENLQYLVDYCHTNECLRKKILEYFGETPSYERCENCGNCLDQSEMVDVTIDAQKILSCIYRLKNRFGLNMVISVLRGSKNKKILELQLNEISTYGIMREHTVENLREIIMMLVAKGYIWITADEYPVLKLTSSASNILRGEEKVFHKKHLVEMKVSKSKDKSTTKDAVDYDEALFLQLKALRTSISQEKGLPPFIIFHDAALKEMAAYFPMNRENFMMINGVGQTKYDNYGECFIQEIQTFVEENKIEIRERPQSDNIDIHESVVEEEKGPKIDSYEKTYDLYVQGHSLEEIVQARELTSNTVIAHLIRNDQEGKLVDWTKFIDDDTEIKILAAIEKAGLERLKSIKDHLPETCSYEDIKIVIHKYDLR</sequence>
<dbReference type="PANTHER" id="PTHR13710">
    <property type="entry name" value="DNA HELICASE RECQ FAMILY MEMBER"/>
    <property type="match status" value="1"/>
</dbReference>
<keyword evidence="6" id="KW-0227">DNA damage</keyword>
<dbReference type="RefSeq" id="WP_186843563.1">
    <property type="nucleotide sequence ID" value="NZ_WJBC01000049.1"/>
</dbReference>
<dbReference type="InterPro" id="IPR010997">
    <property type="entry name" value="HRDC-like_sf"/>
</dbReference>
<dbReference type="Gene3D" id="3.40.50.300">
    <property type="entry name" value="P-loop containing nucleotide triphosphate hydrolases"/>
    <property type="match status" value="2"/>
</dbReference>
<dbReference type="InterPro" id="IPR027417">
    <property type="entry name" value="P-loop_NTPase"/>
</dbReference>
<dbReference type="Proteomes" id="UP000603234">
    <property type="component" value="Unassembled WGS sequence"/>
</dbReference>
<gene>
    <name evidence="20" type="primary">recQ</name>
    <name evidence="20" type="ORF">GH808_14800</name>
</gene>
<dbReference type="InterPro" id="IPR011545">
    <property type="entry name" value="DEAD/DEAH_box_helicase_dom"/>
</dbReference>
<evidence type="ECO:0000256" key="2">
    <source>
        <dbReference type="ARBA" id="ARBA00001947"/>
    </source>
</evidence>
<feature type="domain" description="Helicase C-terminal" evidence="19">
    <location>
        <begin position="217"/>
        <end position="362"/>
    </location>
</feature>
<dbReference type="InterPro" id="IPR044876">
    <property type="entry name" value="HRDC_dom_sf"/>
</dbReference>
<dbReference type="EMBL" id="WJBC01000049">
    <property type="protein sequence ID" value="MBC3805677.1"/>
    <property type="molecule type" value="Genomic_DNA"/>
</dbReference>
<accession>A0ABR6WYK4</accession>
<keyword evidence="8 20" id="KW-0347">Helicase</keyword>
<keyword evidence="21" id="KW-1185">Reference proteome</keyword>
<keyword evidence="5" id="KW-0547">Nucleotide-binding</keyword>
<dbReference type="InterPro" id="IPR018982">
    <property type="entry name" value="RQC_domain"/>
</dbReference>
<keyword evidence="12" id="KW-0233">DNA recombination</keyword>
<dbReference type="PANTHER" id="PTHR13710:SF105">
    <property type="entry name" value="ATP-DEPENDENT DNA HELICASE Q1"/>
    <property type="match status" value="1"/>
</dbReference>
<dbReference type="SUPFAM" id="SSF52540">
    <property type="entry name" value="P-loop containing nucleoside triphosphate hydrolases"/>
    <property type="match status" value="1"/>
</dbReference>
<comment type="caution">
    <text evidence="20">The sequence shown here is derived from an EMBL/GenBank/DDBJ whole genome shotgun (WGS) entry which is preliminary data.</text>
</comment>
<dbReference type="SMART" id="SM00487">
    <property type="entry name" value="DEXDc"/>
    <property type="match status" value="1"/>
</dbReference>
<evidence type="ECO:0000256" key="7">
    <source>
        <dbReference type="ARBA" id="ARBA00022801"/>
    </source>
</evidence>
<dbReference type="SMART" id="SM00956">
    <property type="entry name" value="RQC"/>
    <property type="match status" value="1"/>
</dbReference>
<evidence type="ECO:0000256" key="13">
    <source>
        <dbReference type="ARBA" id="ARBA00023204"/>
    </source>
</evidence>
<dbReference type="InterPro" id="IPR002121">
    <property type="entry name" value="HRDC_dom"/>
</dbReference>
<dbReference type="Pfam" id="PF00270">
    <property type="entry name" value="DEAD"/>
    <property type="match status" value="1"/>
</dbReference>
<evidence type="ECO:0000256" key="14">
    <source>
        <dbReference type="ARBA" id="ARBA00023235"/>
    </source>
</evidence>
<keyword evidence="7 20" id="KW-0378">Hydrolase</keyword>
<dbReference type="InterPro" id="IPR036390">
    <property type="entry name" value="WH_DNA-bd_sf"/>
</dbReference>
<dbReference type="Gene3D" id="1.10.150.80">
    <property type="entry name" value="HRDC domain"/>
    <property type="match status" value="1"/>
</dbReference>